<evidence type="ECO:0000313" key="1">
    <source>
        <dbReference type="EMBL" id="KAI7948128.1"/>
    </source>
</evidence>
<accession>A0ACC0E973</accession>
<reference evidence="1 2" key="3">
    <citation type="journal article" date="2022" name="Microbiol. Spectr.">
        <title>Folding features and dynamics of 3D genome architecture in plant fungal pathogens.</title>
        <authorList>
            <person name="Xia C."/>
        </authorList>
    </citation>
    <scope>NUCLEOTIDE SEQUENCE [LARGE SCALE GENOMIC DNA]</scope>
    <source>
        <strain evidence="1 2">93-210</strain>
    </source>
</reference>
<reference evidence="2" key="1">
    <citation type="journal article" date="2018" name="BMC Genomics">
        <title>Genomic insights into host adaptation between the wheat stripe rust pathogen (Puccinia striiformis f. sp. tritici) and the barley stripe rust pathogen (Puccinia striiformis f. sp. hordei).</title>
        <authorList>
            <person name="Xia C."/>
            <person name="Wang M."/>
            <person name="Yin C."/>
            <person name="Cornejo O.E."/>
            <person name="Hulbert S.H."/>
            <person name="Chen X."/>
        </authorList>
    </citation>
    <scope>NUCLEOTIDE SEQUENCE [LARGE SCALE GENOMIC DNA]</scope>
    <source>
        <strain evidence="2">93-210</strain>
    </source>
</reference>
<protein>
    <submittedName>
        <fullName evidence="1">Uncharacterized protein</fullName>
    </submittedName>
</protein>
<proteinExistence type="predicted"/>
<sequence length="61" mass="7207">ARRIKNTDSSLNTMTWDIGIPARENVVYIMNYESLFKRVSLHCFPFTIEQKLMLENLTLDE</sequence>
<gene>
    <name evidence="1" type="ORF">MJO28_010036</name>
</gene>
<reference evidence="2" key="2">
    <citation type="journal article" date="2018" name="Mol. Plant Microbe Interact.">
        <title>Genome sequence resources for the wheat stripe rust pathogen (Puccinia striiformis f. sp. tritici) and the barley stripe rust pathogen (Puccinia striiformis f. sp. hordei).</title>
        <authorList>
            <person name="Xia C."/>
            <person name="Wang M."/>
            <person name="Yin C."/>
            <person name="Cornejo O.E."/>
            <person name="Hulbert S.H."/>
            <person name="Chen X."/>
        </authorList>
    </citation>
    <scope>NUCLEOTIDE SEQUENCE [LARGE SCALE GENOMIC DNA]</scope>
    <source>
        <strain evidence="2">93-210</strain>
    </source>
</reference>
<comment type="caution">
    <text evidence="1">The sequence shown here is derived from an EMBL/GenBank/DDBJ whole genome shotgun (WGS) entry which is preliminary data.</text>
</comment>
<feature type="non-terminal residue" evidence="1">
    <location>
        <position position="1"/>
    </location>
</feature>
<evidence type="ECO:0000313" key="2">
    <source>
        <dbReference type="Proteomes" id="UP001060170"/>
    </source>
</evidence>
<keyword evidence="2" id="KW-1185">Reference proteome</keyword>
<dbReference type="Proteomes" id="UP001060170">
    <property type="component" value="Chromosome 9"/>
</dbReference>
<organism evidence="1 2">
    <name type="scientific">Puccinia striiformis f. sp. tritici</name>
    <dbReference type="NCBI Taxonomy" id="168172"/>
    <lineage>
        <taxon>Eukaryota</taxon>
        <taxon>Fungi</taxon>
        <taxon>Dikarya</taxon>
        <taxon>Basidiomycota</taxon>
        <taxon>Pucciniomycotina</taxon>
        <taxon>Pucciniomycetes</taxon>
        <taxon>Pucciniales</taxon>
        <taxon>Pucciniaceae</taxon>
        <taxon>Puccinia</taxon>
    </lineage>
</organism>
<name>A0ACC0E973_9BASI</name>
<dbReference type="EMBL" id="CM045873">
    <property type="protein sequence ID" value="KAI7948128.1"/>
    <property type="molecule type" value="Genomic_DNA"/>
</dbReference>